<evidence type="ECO:0000256" key="4">
    <source>
        <dbReference type="SAM" id="MobiDB-lite"/>
    </source>
</evidence>
<comment type="similarity">
    <text evidence="3">Belongs to the FdhD family.</text>
</comment>
<dbReference type="NCBIfam" id="TIGR00129">
    <property type="entry name" value="fdhD_narQ"/>
    <property type="match status" value="1"/>
</dbReference>
<evidence type="ECO:0000256" key="1">
    <source>
        <dbReference type="ARBA" id="ARBA00022490"/>
    </source>
</evidence>
<comment type="caution">
    <text evidence="3">Lacks conserved residue(s) required for the propagation of feature annotation.</text>
</comment>
<protein>
    <recommendedName>
        <fullName evidence="3">Sulfur carrier protein FdhD</fullName>
    </recommendedName>
</protein>
<sequence length="456" mass="50273">MYHHVYHFSAGKFSQKKIHVVAEMPFSIRVNGRELATMMCTPVKLRELTLGFLAFERFIDSIDDVKSIEVDEEEGEAHVELNKPLIQIERRVFTSGCGGGITFHLDIHDYPPIRTSRVLDPLTIPGLIEKLTAAAVLYRQSRGIHTAALSDGEELIAVAEDVGRHNALDKLRGETLEKRIDTRDLILVGTGRISSEMLRKAARMNVPFVVSRTSPTSLSIAVAKRLGITLVGYARPGRFTVYSHPENLALPKAGGEEMDESPRRGAALRGNGIQGEGSSGGQAGAGRLPEAGSPSNGQAGSAAPAVRRGERRGKRKGGQAGRKKEKEFLDVADQAFAHQVAVSTWREAEEVLASAPSFEEGIRHLRELGDFAERGEYAPIWKRHWGEALGRLEPAAPPHARLEVLREAVLKSVEEEDEARQHEGRLSIIYDKEGQEFIDYAMRRLLEEASGEIEDI</sequence>
<dbReference type="InterPro" id="IPR016193">
    <property type="entry name" value="Cytidine_deaminase-like"/>
</dbReference>
<dbReference type="GO" id="GO:0006777">
    <property type="term" value="P:Mo-molybdopterin cofactor biosynthetic process"/>
    <property type="evidence" value="ECO:0007669"/>
    <property type="project" value="UniProtKB-UniRule"/>
</dbReference>
<dbReference type="AlphaFoldDB" id="A0A932MKS9"/>
<evidence type="ECO:0000256" key="2">
    <source>
        <dbReference type="ARBA" id="ARBA00023150"/>
    </source>
</evidence>
<dbReference type="Proteomes" id="UP000782312">
    <property type="component" value="Unassembled WGS sequence"/>
</dbReference>
<dbReference type="GO" id="GO:0097163">
    <property type="term" value="F:sulfur carrier activity"/>
    <property type="evidence" value="ECO:0007669"/>
    <property type="project" value="UniProtKB-UniRule"/>
</dbReference>
<dbReference type="PANTHER" id="PTHR30592:SF1">
    <property type="entry name" value="SULFUR CARRIER PROTEIN FDHD"/>
    <property type="match status" value="1"/>
</dbReference>
<dbReference type="Gene3D" id="3.10.20.10">
    <property type="match status" value="1"/>
</dbReference>
<evidence type="ECO:0000256" key="3">
    <source>
        <dbReference type="HAMAP-Rule" id="MF_00187"/>
    </source>
</evidence>
<evidence type="ECO:0000313" key="6">
    <source>
        <dbReference type="Proteomes" id="UP000782312"/>
    </source>
</evidence>
<keyword evidence="2 3" id="KW-0501">Molybdenum cofactor biosynthesis</keyword>
<feature type="region of interest" description="Disordered" evidence="4">
    <location>
        <begin position="250"/>
        <end position="326"/>
    </location>
</feature>
<feature type="compositionally biased region" description="Basic residues" evidence="4">
    <location>
        <begin position="309"/>
        <end position="321"/>
    </location>
</feature>
<feature type="compositionally biased region" description="Gly residues" evidence="4">
    <location>
        <begin position="272"/>
        <end position="284"/>
    </location>
</feature>
<gene>
    <name evidence="3 5" type="primary">fdhD</name>
    <name evidence="5" type="ORF">HYZ11_02280</name>
</gene>
<keyword evidence="1 3" id="KW-0963">Cytoplasm</keyword>
<organism evidence="5 6">
    <name type="scientific">Tectimicrobiota bacterium</name>
    <dbReference type="NCBI Taxonomy" id="2528274"/>
    <lineage>
        <taxon>Bacteria</taxon>
        <taxon>Pseudomonadati</taxon>
        <taxon>Nitrospinota/Tectimicrobiota group</taxon>
        <taxon>Candidatus Tectimicrobiota</taxon>
    </lineage>
</organism>
<dbReference type="GO" id="GO:0005737">
    <property type="term" value="C:cytoplasm"/>
    <property type="evidence" value="ECO:0007669"/>
    <property type="project" value="UniProtKB-SubCell"/>
</dbReference>
<feature type="active site" description="Cysteine persulfide intermediate" evidence="3">
    <location>
        <position position="97"/>
    </location>
</feature>
<dbReference type="PANTHER" id="PTHR30592">
    <property type="entry name" value="FORMATE DEHYDROGENASE"/>
    <property type="match status" value="1"/>
</dbReference>
<dbReference type="HAMAP" id="MF_00187">
    <property type="entry name" value="FdhD"/>
    <property type="match status" value="1"/>
</dbReference>
<proteinExistence type="inferred from homology"/>
<dbReference type="Pfam" id="PF02634">
    <property type="entry name" value="FdhD-NarQ"/>
    <property type="match status" value="1"/>
</dbReference>
<dbReference type="EMBL" id="JACPUR010000003">
    <property type="protein sequence ID" value="MBI3126414.1"/>
    <property type="molecule type" value="Genomic_DNA"/>
</dbReference>
<comment type="subcellular location">
    <subcellularLocation>
        <location evidence="3">Cytoplasm</location>
    </subcellularLocation>
</comment>
<dbReference type="InterPro" id="IPR003786">
    <property type="entry name" value="FdhD"/>
</dbReference>
<reference evidence="5" key="1">
    <citation type="submission" date="2020-07" db="EMBL/GenBank/DDBJ databases">
        <title>Huge and variable diversity of episymbiotic CPR bacteria and DPANN archaea in groundwater ecosystems.</title>
        <authorList>
            <person name="He C.Y."/>
            <person name="Keren R."/>
            <person name="Whittaker M."/>
            <person name="Farag I.F."/>
            <person name="Doudna J."/>
            <person name="Cate J.H.D."/>
            <person name="Banfield J.F."/>
        </authorList>
    </citation>
    <scope>NUCLEOTIDE SEQUENCE</scope>
    <source>
        <strain evidence="5">NC_groundwater_763_Ag_S-0.2um_68_21</strain>
    </source>
</reference>
<dbReference type="Gene3D" id="3.40.140.10">
    <property type="entry name" value="Cytidine Deaminase, domain 2"/>
    <property type="match status" value="1"/>
</dbReference>
<dbReference type="SUPFAM" id="SSF53927">
    <property type="entry name" value="Cytidine deaminase-like"/>
    <property type="match status" value="1"/>
</dbReference>
<accession>A0A932MKS9</accession>
<name>A0A932MKS9_UNCTE</name>
<comment type="function">
    <text evidence="3">Required for formate dehydrogenase (FDH) activity. Acts as a sulfur carrier protein that transfers sulfur from IscS to the molybdenum cofactor prior to its insertion into FDH.</text>
</comment>
<comment type="caution">
    <text evidence="5">The sequence shown here is derived from an EMBL/GenBank/DDBJ whole genome shotgun (WGS) entry which is preliminary data.</text>
</comment>
<dbReference type="GO" id="GO:0016783">
    <property type="term" value="F:sulfurtransferase activity"/>
    <property type="evidence" value="ECO:0007669"/>
    <property type="project" value="InterPro"/>
</dbReference>
<evidence type="ECO:0000313" key="5">
    <source>
        <dbReference type="EMBL" id="MBI3126414.1"/>
    </source>
</evidence>